<evidence type="ECO:0000313" key="3">
    <source>
        <dbReference type="Proteomes" id="UP000253831"/>
    </source>
</evidence>
<evidence type="ECO:0000256" key="1">
    <source>
        <dbReference type="SAM" id="MobiDB-lite"/>
    </source>
</evidence>
<organism evidence="2 3">
    <name type="scientific">Candidatus Accumulibacter meliphilus</name>
    <dbReference type="NCBI Taxonomy" id="2211374"/>
    <lineage>
        <taxon>Bacteria</taxon>
        <taxon>Pseudomonadati</taxon>
        <taxon>Pseudomonadota</taxon>
        <taxon>Betaproteobacteria</taxon>
        <taxon>Candidatus Accumulibacter</taxon>
    </lineage>
</organism>
<protein>
    <submittedName>
        <fullName evidence="2">Uncharacterized protein</fullName>
    </submittedName>
</protein>
<sequence>MLASGAREMRPHGLSVQVADWHPLPTRARICNRWSNVGFKVSPGALELIVVGSRIKGGEFADCQSDIGGRIERRAIGESPAEKGRRVEPKPFND</sequence>
<dbReference type="AlphaFoldDB" id="A0A369XQ17"/>
<dbReference type="Proteomes" id="UP000253831">
    <property type="component" value="Unassembled WGS sequence"/>
</dbReference>
<proteinExistence type="predicted"/>
<accession>A0A369XQ17</accession>
<dbReference type="EMBL" id="QPGA01000018">
    <property type="protein sequence ID" value="RDE50519.1"/>
    <property type="molecule type" value="Genomic_DNA"/>
</dbReference>
<name>A0A369XQ17_9PROT</name>
<evidence type="ECO:0000313" key="2">
    <source>
        <dbReference type="EMBL" id="RDE50519.1"/>
    </source>
</evidence>
<reference evidence="2 3" key="1">
    <citation type="submission" date="2018-05" db="EMBL/GenBank/DDBJ databases">
        <title>Integrated omic analyses show evidence that a Ca. Accumulibacter phosphatis strain performs denitrification under micro-aerobic conditions.</title>
        <authorList>
            <person name="Camejo P.Y."/>
            <person name="Katherine M.D."/>
            <person name="Daniel N.R."/>
        </authorList>
    </citation>
    <scope>NUCLEOTIDE SEQUENCE [LARGE SCALE GENOMIC DNA]</scope>
    <source>
        <strain evidence="2">UW-LDO-IC</strain>
    </source>
</reference>
<comment type="caution">
    <text evidence="2">The sequence shown here is derived from an EMBL/GenBank/DDBJ whole genome shotgun (WGS) entry which is preliminary data.</text>
</comment>
<feature type="region of interest" description="Disordered" evidence="1">
    <location>
        <begin position="73"/>
        <end position="94"/>
    </location>
</feature>
<gene>
    <name evidence="2" type="ORF">DVS81_10730</name>
</gene>